<feature type="transmembrane region" description="Helical" evidence="1">
    <location>
        <begin position="187"/>
        <end position="207"/>
    </location>
</feature>
<feature type="transmembrane region" description="Helical" evidence="1">
    <location>
        <begin position="103"/>
        <end position="122"/>
    </location>
</feature>
<feature type="transmembrane region" description="Helical" evidence="1">
    <location>
        <begin position="12"/>
        <end position="32"/>
    </location>
</feature>
<dbReference type="AlphaFoldDB" id="A0A6A6I1S3"/>
<dbReference type="Gene3D" id="1.20.1250.20">
    <property type="entry name" value="MFS general substrate transporter like domains"/>
    <property type="match status" value="1"/>
</dbReference>
<proteinExistence type="predicted"/>
<evidence type="ECO:0000313" key="2">
    <source>
        <dbReference type="EMBL" id="KAF2243958.1"/>
    </source>
</evidence>
<organism evidence="2 3">
    <name type="scientific">Trematosphaeria pertusa</name>
    <dbReference type="NCBI Taxonomy" id="390896"/>
    <lineage>
        <taxon>Eukaryota</taxon>
        <taxon>Fungi</taxon>
        <taxon>Dikarya</taxon>
        <taxon>Ascomycota</taxon>
        <taxon>Pezizomycotina</taxon>
        <taxon>Dothideomycetes</taxon>
        <taxon>Pleosporomycetidae</taxon>
        <taxon>Pleosporales</taxon>
        <taxon>Massarineae</taxon>
        <taxon>Trematosphaeriaceae</taxon>
        <taxon>Trematosphaeria</taxon>
    </lineage>
</organism>
<evidence type="ECO:0000256" key="1">
    <source>
        <dbReference type="SAM" id="Phobius"/>
    </source>
</evidence>
<feature type="transmembrane region" description="Helical" evidence="1">
    <location>
        <begin position="38"/>
        <end position="65"/>
    </location>
</feature>
<feature type="transmembrane region" description="Helical" evidence="1">
    <location>
        <begin position="152"/>
        <end position="175"/>
    </location>
</feature>
<gene>
    <name evidence="2" type="ORF">BU26DRAFT_436374</name>
</gene>
<dbReference type="SUPFAM" id="SSF103473">
    <property type="entry name" value="MFS general substrate transporter"/>
    <property type="match status" value="1"/>
</dbReference>
<keyword evidence="1" id="KW-1133">Transmembrane helix</keyword>
<dbReference type="GeneID" id="54577505"/>
<feature type="transmembrane region" description="Helical" evidence="1">
    <location>
        <begin position="284"/>
        <end position="305"/>
    </location>
</feature>
<dbReference type="RefSeq" id="XP_033678962.1">
    <property type="nucleotide sequence ID" value="XM_033824175.1"/>
</dbReference>
<feature type="transmembrane region" description="Helical" evidence="1">
    <location>
        <begin position="77"/>
        <end position="97"/>
    </location>
</feature>
<keyword evidence="3" id="KW-1185">Reference proteome</keyword>
<dbReference type="Proteomes" id="UP000800094">
    <property type="component" value="Unassembled WGS sequence"/>
</dbReference>
<protein>
    <recommendedName>
        <fullName evidence="4">MFS general substrate transporter</fullName>
    </recommendedName>
</protein>
<dbReference type="OrthoDB" id="3797192at2759"/>
<feature type="transmembrane region" description="Helical" evidence="1">
    <location>
        <begin position="311"/>
        <end position="332"/>
    </location>
</feature>
<feature type="transmembrane region" description="Helical" evidence="1">
    <location>
        <begin position="240"/>
        <end position="263"/>
    </location>
</feature>
<evidence type="ECO:0008006" key="4">
    <source>
        <dbReference type="Google" id="ProtNLM"/>
    </source>
</evidence>
<name>A0A6A6I1S3_9PLEO</name>
<sequence length="344" mass="37619">MAFPAQWLYQRARWRATIFLAGFAVTACQIALHYCKQVWLLILVQGGIMGLALGILRGMVLLCLASHYKNNVPLASMQSGTVAMFGAFFYSFIAWTCLRSSKHLSLCWMNTVLSGTTLLLAFQQVRKSKGYKLLKPSDDPPRHRILKEKGMLWFLGGYFLLFSGFFVWPTFTVLLVSSPPSNHFPDFGAYVLFITFGCAMVTANYFVRPYSRRLLGPINAYVPFAMVAGVGYIVPAWMPSFLTAATCGVAYGCALGPLLALHIKVLTVFHWSGLSYHPAMVSRINLVSTLAGISAAAGICATAILADARGFGVALTVMGGLMVLGGVLMGIVRFVRCKEFFVAV</sequence>
<keyword evidence="1" id="KW-0812">Transmembrane</keyword>
<keyword evidence="1" id="KW-0472">Membrane</keyword>
<dbReference type="InterPro" id="IPR036259">
    <property type="entry name" value="MFS_trans_sf"/>
</dbReference>
<feature type="transmembrane region" description="Helical" evidence="1">
    <location>
        <begin position="214"/>
        <end position="234"/>
    </location>
</feature>
<accession>A0A6A6I1S3</accession>
<dbReference type="EMBL" id="ML987204">
    <property type="protein sequence ID" value="KAF2243958.1"/>
    <property type="molecule type" value="Genomic_DNA"/>
</dbReference>
<reference evidence="2" key="1">
    <citation type="journal article" date="2020" name="Stud. Mycol.">
        <title>101 Dothideomycetes genomes: a test case for predicting lifestyles and emergence of pathogens.</title>
        <authorList>
            <person name="Haridas S."/>
            <person name="Albert R."/>
            <person name="Binder M."/>
            <person name="Bloem J."/>
            <person name="Labutti K."/>
            <person name="Salamov A."/>
            <person name="Andreopoulos B."/>
            <person name="Baker S."/>
            <person name="Barry K."/>
            <person name="Bills G."/>
            <person name="Bluhm B."/>
            <person name="Cannon C."/>
            <person name="Castanera R."/>
            <person name="Culley D."/>
            <person name="Daum C."/>
            <person name="Ezra D."/>
            <person name="Gonzalez J."/>
            <person name="Henrissat B."/>
            <person name="Kuo A."/>
            <person name="Liang C."/>
            <person name="Lipzen A."/>
            <person name="Lutzoni F."/>
            <person name="Magnuson J."/>
            <person name="Mondo S."/>
            <person name="Nolan M."/>
            <person name="Ohm R."/>
            <person name="Pangilinan J."/>
            <person name="Park H.-J."/>
            <person name="Ramirez L."/>
            <person name="Alfaro M."/>
            <person name="Sun H."/>
            <person name="Tritt A."/>
            <person name="Yoshinaga Y."/>
            <person name="Zwiers L.-H."/>
            <person name="Turgeon B."/>
            <person name="Goodwin S."/>
            <person name="Spatafora J."/>
            <person name="Crous P."/>
            <person name="Grigoriev I."/>
        </authorList>
    </citation>
    <scope>NUCLEOTIDE SEQUENCE</scope>
    <source>
        <strain evidence="2">CBS 122368</strain>
    </source>
</reference>
<evidence type="ECO:0000313" key="3">
    <source>
        <dbReference type="Proteomes" id="UP000800094"/>
    </source>
</evidence>